<sequence>MSRSTRLTTASALALSVALLAACSSGSPDSTSGGGDGEDRGPITYAQGKDNSGTIERQLAEWNAAHPGEEVTLVELPESSDAQRQQHIQNAQTESDAFTVIALDNVWVAEFAANQWVDPLPNDMFPAEPFLPAVYATGLYRDQLYSVPRVSDGGLLYYRTDLLEAAGIAAPPTSWDEMVAQCALIQATPEGAGVGCYAGQFEKYEGLTVNFAEAVNGAGGVITDENGVPDVDTPEALAGLTQLVDGLQSGIIPAEAITYKEEEGRQAFQAGKLAFHRQWPYQYSLANATDGSSQVAGKFEVTGLPGVSSLGGWGVSISAYATHKDTALDFIQWFTSEERQRQNLVEASNAPVYASLYDEPDLVAEFAYLPALKASILSAQARPRVVNYGDVTAAIQDSAYAALTGNPSPQEALSQLQARLEELTAG</sequence>
<dbReference type="SUPFAM" id="SSF53850">
    <property type="entry name" value="Periplasmic binding protein-like II"/>
    <property type="match status" value="1"/>
</dbReference>
<keyword evidence="3 5" id="KW-0732">Signal</keyword>
<organism evidence="6 7">
    <name type="scientific">Xylanimonas cellulosilytica (strain DSM 15894 / JCM 12276 / CECT 5975 / KCTC 9989 / LMG 20990 / NBRC 107835 / XIL07)</name>
    <dbReference type="NCBI Taxonomy" id="446471"/>
    <lineage>
        <taxon>Bacteria</taxon>
        <taxon>Bacillati</taxon>
        <taxon>Actinomycetota</taxon>
        <taxon>Actinomycetes</taxon>
        <taxon>Micrococcales</taxon>
        <taxon>Promicromonosporaceae</taxon>
        <taxon>Xylanimonas</taxon>
    </lineage>
</organism>
<dbReference type="AlphaFoldDB" id="D1BYD9"/>
<dbReference type="PANTHER" id="PTHR43649">
    <property type="entry name" value="ARABINOSE-BINDING PROTEIN-RELATED"/>
    <property type="match status" value="1"/>
</dbReference>
<keyword evidence="7" id="KW-1185">Reference proteome</keyword>
<accession>D1BYD9</accession>
<evidence type="ECO:0000313" key="7">
    <source>
        <dbReference type="Proteomes" id="UP000002255"/>
    </source>
</evidence>
<dbReference type="PROSITE" id="PS51257">
    <property type="entry name" value="PROKAR_LIPOPROTEIN"/>
    <property type="match status" value="1"/>
</dbReference>
<evidence type="ECO:0000256" key="5">
    <source>
        <dbReference type="SAM" id="SignalP"/>
    </source>
</evidence>
<evidence type="ECO:0000256" key="1">
    <source>
        <dbReference type="ARBA" id="ARBA00008520"/>
    </source>
</evidence>
<dbReference type="KEGG" id="xce:Xcel_2797"/>
<evidence type="ECO:0000256" key="3">
    <source>
        <dbReference type="ARBA" id="ARBA00022729"/>
    </source>
</evidence>
<comment type="similarity">
    <text evidence="1">Belongs to the bacterial solute-binding protein 1 family.</text>
</comment>
<feature type="chain" id="PRO_5039417622" evidence="5">
    <location>
        <begin position="22"/>
        <end position="426"/>
    </location>
</feature>
<dbReference type="eggNOG" id="COG1653">
    <property type="taxonomic scope" value="Bacteria"/>
</dbReference>
<dbReference type="Gene3D" id="3.40.190.10">
    <property type="entry name" value="Periplasmic binding protein-like II"/>
    <property type="match status" value="2"/>
</dbReference>
<evidence type="ECO:0000313" key="6">
    <source>
        <dbReference type="EMBL" id="ACZ31811.1"/>
    </source>
</evidence>
<dbReference type="CDD" id="cd14750">
    <property type="entry name" value="PBP2_TMBP"/>
    <property type="match status" value="1"/>
</dbReference>
<name>D1BYD9_XYLCX</name>
<proteinExistence type="inferred from homology"/>
<feature type="signal peptide" evidence="5">
    <location>
        <begin position="1"/>
        <end position="21"/>
    </location>
</feature>
<evidence type="ECO:0000256" key="2">
    <source>
        <dbReference type="ARBA" id="ARBA00022448"/>
    </source>
</evidence>
<dbReference type="PANTHER" id="PTHR43649:SF34">
    <property type="entry name" value="ABC TRANSPORTER PERIPLASMIC-BINDING PROTEIN YCJN-RELATED"/>
    <property type="match status" value="1"/>
</dbReference>
<dbReference type="EMBL" id="CP001821">
    <property type="protein sequence ID" value="ACZ31811.1"/>
    <property type="molecule type" value="Genomic_DNA"/>
</dbReference>
<protein>
    <submittedName>
        <fullName evidence="6">Extracellular solute-binding protein family 1</fullName>
    </submittedName>
</protein>
<reference evidence="6 7" key="2">
    <citation type="journal article" date="2010" name="Stand. Genomic Sci.">
        <title>Complete genome sequence of Xylanimonas cellulosilytica type strain (XIL07).</title>
        <authorList>
            <person name="Foster B."/>
            <person name="Pukall R."/>
            <person name="Abt B."/>
            <person name="Nolan M."/>
            <person name="Glavina Del Rio T."/>
            <person name="Chen F."/>
            <person name="Lucas S."/>
            <person name="Tice H."/>
            <person name="Pitluck S."/>
            <person name="Cheng J.-F."/>
            <person name="Chertkov O."/>
            <person name="Brettin T."/>
            <person name="Han C."/>
            <person name="Detter J.C."/>
            <person name="Bruce D."/>
            <person name="Goodwin L."/>
            <person name="Ivanova N."/>
            <person name="Mavromatis K."/>
            <person name="Pati A."/>
            <person name="Mikhailova N."/>
            <person name="Chen A."/>
            <person name="Palaniappan K."/>
            <person name="Land M."/>
            <person name="Hauser L."/>
            <person name="Chang Y.-J."/>
            <person name="Jeffries C.D."/>
            <person name="Chain P."/>
            <person name="Rohde M."/>
            <person name="Goeker M."/>
            <person name="Bristow J."/>
            <person name="Eisen J.A."/>
            <person name="Markowitz V."/>
            <person name="Hugenholtz P."/>
            <person name="Kyrpides N.C."/>
            <person name="Klenk H.-P."/>
            <person name="Lapidus A."/>
        </authorList>
    </citation>
    <scope>NUCLEOTIDE SEQUENCE [LARGE SCALE GENOMIC DNA]</scope>
    <source>
        <strain evidence="7">DSM 15894 / CECT 5975 / LMG 20990 / XIL07</strain>
    </source>
</reference>
<dbReference type="RefSeq" id="WP_012879553.1">
    <property type="nucleotide sequence ID" value="NC_013530.1"/>
</dbReference>
<evidence type="ECO:0000256" key="4">
    <source>
        <dbReference type="SAM" id="MobiDB-lite"/>
    </source>
</evidence>
<feature type="region of interest" description="Disordered" evidence="4">
    <location>
        <begin position="24"/>
        <end position="50"/>
    </location>
</feature>
<dbReference type="STRING" id="446471.Xcel_2797"/>
<gene>
    <name evidence="6" type="ordered locus">Xcel_2797</name>
</gene>
<dbReference type="Proteomes" id="UP000002255">
    <property type="component" value="Chromosome"/>
</dbReference>
<dbReference type="InterPro" id="IPR050490">
    <property type="entry name" value="Bact_solute-bd_prot1"/>
</dbReference>
<reference evidence="7" key="1">
    <citation type="submission" date="2009-11" db="EMBL/GenBank/DDBJ databases">
        <title>The complete chromosome of Xylanimonas cellulosilytica DSM 15894.</title>
        <authorList>
            <consortium name="US DOE Joint Genome Institute (JGI-PGF)"/>
            <person name="Lucas S."/>
            <person name="Copeland A."/>
            <person name="Lapidus A."/>
            <person name="Glavina del Rio T."/>
            <person name="Dalin E."/>
            <person name="Tice H."/>
            <person name="Bruce D."/>
            <person name="Goodwin L."/>
            <person name="Pitluck S."/>
            <person name="Kyrpides N."/>
            <person name="Mavromatis K."/>
            <person name="Ivanova N."/>
            <person name="Mikhailova N."/>
            <person name="Foster B."/>
            <person name="Clum A."/>
            <person name="Brettin T."/>
            <person name="Detter J.C."/>
            <person name="Han C."/>
            <person name="Larimer F."/>
            <person name="Land M."/>
            <person name="Hauser L."/>
            <person name="Markowitz V."/>
            <person name="Cheng J.F."/>
            <person name="Hugenholtz P."/>
            <person name="Woyke T."/>
            <person name="Wu D."/>
            <person name="Gehrich-Schroeter G."/>
            <person name="Schneider S."/>
            <person name="Pukall S.R."/>
            <person name="Klenk H.P."/>
            <person name="Eisen J.A."/>
        </authorList>
    </citation>
    <scope>NUCLEOTIDE SEQUENCE [LARGE SCALE GENOMIC DNA]</scope>
    <source>
        <strain evidence="7">DSM 15894 / CECT 5975 / LMG 20990 / XIL07</strain>
    </source>
</reference>
<dbReference type="HOGENOM" id="CLU_031285_9_1_11"/>
<keyword evidence="2" id="KW-0813">Transport</keyword>
<dbReference type="Pfam" id="PF01547">
    <property type="entry name" value="SBP_bac_1"/>
    <property type="match status" value="1"/>
</dbReference>
<dbReference type="InterPro" id="IPR006059">
    <property type="entry name" value="SBP"/>
</dbReference>